<evidence type="ECO:0000256" key="6">
    <source>
        <dbReference type="ARBA" id="ARBA00022989"/>
    </source>
</evidence>
<name>A0A931I3U1_9HYPH</name>
<evidence type="ECO:0000256" key="3">
    <source>
        <dbReference type="ARBA" id="ARBA00022475"/>
    </source>
</evidence>
<dbReference type="EMBL" id="JADZLT010000052">
    <property type="protein sequence ID" value="MBH0238939.1"/>
    <property type="molecule type" value="Genomic_DNA"/>
</dbReference>
<dbReference type="GO" id="GO:0022857">
    <property type="term" value="F:transmembrane transporter activity"/>
    <property type="evidence" value="ECO:0007669"/>
    <property type="project" value="UniProtKB-UniRule"/>
</dbReference>
<evidence type="ECO:0000256" key="5">
    <source>
        <dbReference type="ARBA" id="ARBA00022692"/>
    </source>
</evidence>
<dbReference type="Pfam" id="PF04290">
    <property type="entry name" value="DctQ"/>
    <property type="match status" value="1"/>
</dbReference>
<dbReference type="GO" id="GO:0005886">
    <property type="term" value="C:plasma membrane"/>
    <property type="evidence" value="ECO:0007669"/>
    <property type="project" value="UniProtKB-SubCell"/>
</dbReference>
<feature type="transmembrane region" description="Helical" evidence="9">
    <location>
        <begin position="123"/>
        <end position="145"/>
    </location>
</feature>
<dbReference type="PANTHER" id="PTHR35011">
    <property type="entry name" value="2,3-DIKETO-L-GULONATE TRAP TRANSPORTER SMALL PERMEASE PROTEIN YIAM"/>
    <property type="match status" value="1"/>
</dbReference>
<dbReference type="RefSeq" id="WP_197312024.1">
    <property type="nucleotide sequence ID" value="NZ_JADZLT010000052.1"/>
</dbReference>
<dbReference type="PANTHER" id="PTHR35011:SF2">
    <property type="entry name" value="2,3-DIKETO-L-GULONATE TRAP TRANSPORTER SMALL PERMEASE PROTEIN YIAM"/>
    <property type="match status" value="1"/>
</dbReference>
<evidence type="ECO:0000313" key="11">
    <source>
        <dbReference type="EMBL" id="MBH0238939.1"/>
    </source>
</evidence>
<comment type="caution">
    <text evidence="11">The sequence shown here is derived from an EMBL/GenBank/DDBJ whole genome shotgun (WGS) entry which is preliminary data.</text>
</comment>
<keyword evidence="12" id="KW-1185">Reference proteome</keyword>
<evidence type="ECO:0000256" key="8">
    <source>
        <dbReference type="ARBA" id="ARBA00038436"/>
    </source>
</evidence>
<evidence type="ECO:0000256" key="7">
    <source>
        <dbReference type="ARBA" id="ARBA00023136"/>
    </source>
</evidence>
<evidence type="ECO:0000256" key="9">
    <source>
        <dbReference type="RuleBase" id="RU369079"/>
    </source>
</evidence>
<dbReference type="InterPro" id="IPR055348">
    <property type="entry name" value="DctQ"/>
</dbReference>
<dbReference type="AlphaFoldDB" id="A0A931I3U1"/>
<evidence type="ECO:0000313" key="12">
    <source>
        <dbReference type="Proteomes" id="UP000631694"/>
    </source>
</evidence>
<keyword evidence="7 9" id="KW-0472">Membrane</keyword>
<dbReference type="Proteomes" id="UP000631694">
    <property type="component" value="Unassembled WGS sequence"/>
</dbReference>
<evidence type="ECO:0000256" key="2">
    <source>
        <dbReference type="ARBA" id="ARBA00022448"/>
    </source>
</evidence>
<keyword evidence="3" id="KW-1003">Cell membrane</keyword>
<protein>
    <recommendedName>
        <fullName evidence="9">TRAP transporter small permease protein</fullName>
    </recommendedName>
</protein>
<dbReference type="GO" id="GO:0015740">
    <property type="term" value="P:C4-dicarboxylate transport"/>
    <property type="evidence" value="ECO:0007669"/>
    <property type="project" value="TreeGrafter"/>
</dbReference>
<feature type="domain" description="Tripartite ATP-independent periplasmic transporters DctQ component" evidence="10">
    <location>
        <begin position="23"/>
        <end position="151"/>
    </location>
</feature>
<keyword evidence="6 9" id="KW-1133">Transmembrane helix</keyword>
<feature type="transmembrane region" description="Helical" evidence="9">
    <location>
        <begin position="12"/>
        <end position="35"/>
    </location>
</feature>
<proteinExistence type="inferred from homology"/>
<comment type="function">
    <text evidence="9">Part of the tripartite ATP-independent periplasmic (TRAP) transport system.</text>
</comment>
<comment type="subcellular location">
    <subcellularLocation>
        <location evidence="1 9">Cell inner membrane</location>
        <topology evidence="1 9">Multi-pass membrane protein</topology>
    </subcellularLocation>
</comment>
<feature type="transmembrane region" description="Helical" evidence="9">
    <location>
        <begin position="85"/>
        <end position="103"/>
    </location>
</feature>
<comment type="subunit">
    <text evidence="9">The complex comprises the extracytoplasmic solute receptor protein and the two transmembrane proteins.</text>
</comment>
<evidence type="ECO:0000256" key="4">
    <source>
        <dbReference type="ARBA" id="ARBA00022519"/>
    </source>
</evidence>
<gene>
    <name evidence="11" type="ORF">I5731_13990</name>
</gene>
<keyword evidence="2 9" id="KW-0813">Transport</keyword>
<accession>A0A931I3U1</accession>
<reference evidence="11" key="1">
    <citation type="submission" date="2020-12" db="EMBL/GenBank/DDBJ databases">
        <title>Methylobrevis albus sp. nov., isolated from fresh water lack sediment.</title>
        <authorList>
            <person name="Zou Q."/>
        </authorList>
    </citation>
    <scope>NUCLEOTIDE SEQUENCE</scope>
    <source>
        <strain evidence="11">L22</strain>
    </source>
</reference>
<dbReference type="InterPro" id="IPR007387">
    <property type="entry name" value="TRAP_DctQ"/>
</dbReference>
<evidence type="ECO:0000259" key="10">
    <source>
        <dbReference type="Pfam" id="PF04290"/>
    </source>
</evidence>
<keyword evidence="5 9" id="KW-0812">Transmembrane</keyword>
<feature type="transmembrane region" description="Helical" evidence="9">
    <location>
        <begin position="47"/>
        <end position="64"/>
    </location>
</feature>
<evidence type="ECO:0000256" key="1">
    <source>
        <dbReference type="ARBA" id="ARBA00004429"/>
    </source>
</evidence>
<organism evidence="11 12">
    <name type="scientific">Methylobrevis albus</name>
    <dbReference type="NCBI Taxonomy" id="2793297"/>
    <lineage>
        <taxon>Bacteria</taxon>
        <taxon>Pseudomonadati</taxon>
        <taxon>Pseudomonadota</taxon>
        <taxon>Alphaproteobacteria</taxon>
        <taxon>Hyphomicrobiales</taxon>
        <taxon>Pleomorphomonadaceae</taxon>
        <taxon>Methylobrevis</taxon>
    </lineage>
</organism>
<keyword evidence="4 9" id="KW-0997">Cell inner membrane</keyword>
<comment type="similarity">
    <text evidence="8 9">Belongs to the TRAP transporter small permease family.</text>
</comment>
<sequence length="178" mass="19442">MTRLADRLQRWTEYLMALLLGLIMVLLFANVVGRYVFHSGIAVADEVSRLAFVWLIFLGAIIAVRERSHIGIDMVVRAMPVWGRRLSLVFCNALILFALALFAQGSWTQTLVGLRTVSPLTGLPVAVFAAAGLASAIGMGLIYLIDTLRALLGRLDADELVQVQETVDVADVHPDAKP</sequence>